<name>A0A2M4B795_9DIPT</name>
<keyword evidence="1" id="KW-0732">Signal</keyword>
<dbReference type="EMBL" id="GGFK01015561">
    <property type="protein sequence ID" value="MBW48882.1"/>
    <property type="molecule type" value="Transcribed_RNA"/>
</dbReference>
<reference evidence="2" key="1">
    <citation type="submission" date="2018-01" db="EMBL/GenBank/DDBJ databases">
        <title>An insight into the sialome of Amazonian anophelines.</title>
        <authorList>
            <person name="Ribeiro J.M."/>
            <person name="Scarpassa V."/>
            <person name="Calvo E."/>
        </authorList>
    </citation>
    <scope>NUCLEOTIDE SEQUENCE</scope>
    <source>
        <tissue evidence="2">Salivary glands</tissue>
    </source>
</reference>
<organism evidence="2">
    <name type="scientific">Anopheles triannulatus</name>
    <dbReference type="NCBI Taxonomy" id="58253"/>
    <lineage>
        <taxon>Eukaryota</taxon>
        <taxon>Metazoa</taxon>
        <taxon>Ecdysozoa</taxon>
        <taxon>Arthropoda</taxon>
        <taxon>Hexapoda</taxon>
        <taxon>Insecta</taxon>
        <taxon>Pterygota</taxon>
        <taxon>Neoptera</taxon>
        <taxon>Endopterygota</taxon>
        <taxon>Diptera</taxon>
        <taxon>Nematocera</taxon>
        <taxon>Culicoidea</taxon>
        <taxon>Culicidae</taxon>
        <taxon>Anophelinae</taxon>
        <taxon>Anopheles</taxon>
    </lineage>
</organism>
<dbReference type="AlphaFoldDB" id="A0A2M4B795"/>
<proteinExistence type="predicted"/>
<feature type="signal peptide" evidence="1">
    <location>
        <begin position="1"/>
        <end position="19"/>
    </location>
</feature>
<feature type="chain" id="PRO_5014856787" evidence="1">
    <location>
        <begin position="20"/>
        <end position="72"/>
    </location>
</feature>
<accession>A0A2M4B795</accession>
<evidence type="ECO:0000313" key="2">
    <source>
        <dbReference type="EMBL" id="MBW48882.1"/>
    </source>
</evidence>
<sequence length="72" mass="7844">MSVCFTVMISEITLHSAFAWFETVDERLVLPIVCAIPPSSSSNFYQTDAFDTSTVANTSVSSNNGSFSKELN</sequence>
<evidence type="ECO:0000256" key="1">
    <source>
        <dbReference type="SAM" id="SignalP"/>
    </source>
</evidence>
<protein>
    <submittedName>
        <fullName evidence="2">Putative secreted protein</fullName>
    </submittedName>
</protein>